<dbReference type="Pfam" id="PF04984">
    <property type="entry name" value="Phage_sheath_1"/>
    <property type="match status" value="1"/>
</dbReference>
<dbReference type="Gene3D" id="3.40.50.11780">
    <property type="match status" value="1"/>
</dbReference>
<evidence type="ECO:0000259" key="2">
    <source>
        <dbReference type="Pfam" id="PF04984"/>
    </source>
</evidence>
<dbReference type="InterPro" id="IPR052042">
    <property type="entry name" value="Tail_sheath_structural"/>
</dbReference>
<evidence type="ECO:0000259" key="3">
    <source>
        <dbReference type="Pfam" id="PF17482"/>
    </source>
</evidence>
<evidence type="ECO:0000256" key="1">
    <source>
        <dbReference type="ARBA" id="ARBA00008005"/>
    </source>
</evidence>
<accession>A0A450WKA0</accession>
<organism evidence="4">
    <name type="scientific">Candidatus Kentrum sp. LPFa</name>
    <dbReference type="NCBI Taxonomy" id="2126335"/>
    <lineage>
        <taxon>Bacteria</taxon>
        <taxon>Pseudomonadati</taxon>
        <taxon>Pseudomonadota</taxon>
        <taxon>Gammaproteobacteria</taxon>
        <taxon>Candidatus Kentrum</taxon>
    </lineage>
</organism>
<sequence length="477" mass="50693">MPNFLHGVETIRIPIGQRQVLLVKSAVSALVGAAPVGPVDTPVLVNSDTAAAQFGPRLPGFGIAAALDANFDQGRPHAGVVIVVNVLDPARHKTAVADESLAFDPATDRASLAHPGVANPVIKSEDGATTHALDVDYALDPVTGGATRMAGGGIARGATVKASYDYADPALVTAADIIGAVDASGKRTGLQALLDCYGLFGFFPKRIIAPTYCTLASVSTEMIALASRIRARAYIDAPLGLTFAEVLAGRGPGGAINFNTGSERARLCWPHVARRDPATGERLFEPLSQYVAGVGNAVDMAEGYWVSPSNHEIQGITGLERPVHAMINDPNSEANLLNEAGITTVFNNFGTGFLVWGNRTAAYPSRSDMETFENVLATHDIIDESIEYFSLQLIDGPVTEAGIDHVLEKVSALQRKLRADGALVNGKCWYSPDDNDPTELAAGHVTFRRDRLAPPPMERITYKVGVNLEYFQRIGQN</sequence>
<proteinExistence type="inferred from homology"/>
<evidence type="ECO:0000313" key="4">
    <source>
        <dbReference type="EMBL" id="VFK17449.1"/>
    </source>
</evidence>
<dbReference type="InterPro" id="IPR020287">
    <property type="entry name" value="Tail_sheath_C"/>
</dbReference>
<dbReference type="AlphaFoldDB" id="A0A450WKA0"/>
<gene>
    <name evidence="4" type="ORF">BECKLPF1236B_GA0070989_111715</name>
</gene>
<dbReference type="PANTHER" id="PTHR35861:SF1">
    <property type="entry name" value="PHAGE TAIL SHEATH PROTEIN"/>
    <property type="match status" value="1"/>
</dbReference>
<name>A0A450WKA0_9GAMM</name>
<feature type="domain" description="Tail sheath protein subtilisin-like" evidence="2">
    <location>
        <begin position="185"/>
        <end position="361"/>
    </location>
</feature>
<dbReference type="PANTHER" id="PTHR35861">
    <property type="match status" value="1"/>
</dbReference>
<dbReference type="EMBL" id="CAADFK010000117">
    <property type="protein sequence ID" value="VFK17449.1"/>
    <property type="molecule type" value="Genomic_DNA"/>
</dbReference>
<dbReference type="InterPro" id="IPR035089">
    <property type="entry name" value="Phage_sheath_subtilisin"/>
</dbReference>
<comment type="similarity">
    <text evidence="1">Belongs to the myoviridae tail sheath protein family.</text>
</comment>
<dbReference type="Pfam" id="PF17482">
    <property type="entry name" value="Phage_sheath_1C"/>
    <property type="match status" value="1"/>
</dbReference>
<feature type="domain" description="Tail sheath protein C-terminal" evidence="3">
    <location>
        <begin position="372"/>
        <end position="464"/>
    </location>
</feature>
<protein>
    <submittedName>
        <fullName evidence="4">Uncharacterized protein</fullName>
    </submittedName>
</protein>
<reference evidence="4" key="1">
    <citation type="submission" date="2019-02" db="EMBL/GenBank/DDBJ databases">
        <authorList>
            <person name="Gruber-Vodicka R. H."/>
            <person name="Seah K. B. B."/>
        </authorList>
    </citation>
    <scope>NUCLEOTIDE SEQUENCE</scope>
    <source>
        <strain evidence="4">BECK_S313</strain>
    </source>
</reference>